<dbReference type="PANTHER" id="PTHR47930:SF2">
    <property type="entry name" value="PENTATRICOPEPTIDE REPEAT PROTEIN (AFU_ORTHOLOGUE AFUA_8G04250)"/>
    <property type="match status" value="1"/>
</dbReference>
<dbReference type="AlphaFoldDB" id="A0A329RRB7"/>
<organism evidence="2 3">
    <name type="scientific">Phytophthora cactorum</name>
    <dbReference type="NCBI Taxonomy" id="29920"/>
    <lineage>
        <taxon>Eukaryota</taxon>
        <taxon>Sar</taxon>
        <taxon>Stramenopiles</taxon>
        <taxon>Oomycota</taxon>
        <taxon>Peronosporomycetes</taxon>
        <taxon>Peronosporales</taxon>
        <taxon>Peronosporaceae</taxon>
        <taxon>Phytophthora</taxon>
    </lineage>
</organism>
<dbReference type="VEuPathDB" id="FungiDB:PC110_g17411"/>
<protein>
    <recommendedName>
        <fullName evidence="4">Tetratricopeptide-like helical domain</fullName>
    </recommendedName>
</protein>
<proteinExistence type="predicted"/>
<comment type="caution">
    <text evidence="2">The sequence shown here is derived from an EMBL/GenBank/DDBJ whole genome shotgun (WGS) entry which is preliminary data.</text>
</comment>
<reference evidence="2 3" key="1">
    <citation type="submission" date="2018-01" db="EMBL/GenBank/DDBJ databases">
        <title>Draft genome of the strawberry crown rot pathogen Phytophthora cactorum.</title>
        <authorList>
            <person name="Armitage A.D."/>
            <person name="Lysoe E."/>
            <person name="Nellist C.F."/>
            <person name="Harrison R.J."/>
            <person name="Brurberg M.B."/>
        </authorList>
    </citation>
    <scope>NUCLEOTIDE SEQUENCE [LARGE SCALE GENOMIC DNA]</scope>
    <source>
        <strain evidence="2 3">10300</strain>
    </source>
</reference>
<reference evidence="1" key="2">
    <citation type="submission" date="2018-05" db="EMBL/GenBank/DDBJ databases">
        <title>Effector identification in a new, highly contiguous assembly of the strawberry crown rot pathogen Phytophthora cactorum.</title>
        <authorList>
            <person name="Armitage A.D."/>
            <person name="Nellist C.F."/>
            <person name="Bates H."/>
            <person name="Vickerstaff R.J."/>
            <person name="Harrison R.J."/>
        </authorList>
    </citation>
    <scope>NUCLEOTIDE SEQUENCE</scope>
    <source>
        <strain evidence="1">P421</strain>
    </source>
</reference>
<dbReference type="EMBL" id="MJFZ01000674">
    <property type="protein sequence ID" value="RAW26186.1"/>
    <property type="molecule type" value="Genomic_DNA"/>
</dbReference>
<name>A0A329RRB7_9STRA</name>
<sequence>MLKQFQEIRDSGPADLTINQASTLVAALVKHKRYDQCVVLMRICQEHAVPLKPFARLKSLSVLRMKGEYELVLTVFNSLRREKDSDSTSWMFAGALEAATNLGRQDAVKDIFQQLLAFKKDEEKVEVGGEDVCQMLMETQERGVKLSEFACQALVDFAKNPCQPDMALHVFSTMKEEGYKLTFVVYQSVLAACSGGKRWSDVTRVYEEMPVSQLDKVTLANVVMAYTQNEDEDVKLRGLDIFGQHKASWSLFACRAALTGLLQTGQFEVLLALANDMPRQGIKWDPVVHKLVALAHIRNGSTDKARSFLQANSKRLKGESAQCYHELIRHYDGGVKETCQLYLEMIHTSHKVSSADWCKALELALQLPDRTAYWKMRKLLRLATREVRYNVPEHLVMPNPDDSDQQTHWDTTMALKRFRDIQAADGEGLAVNVASKLLTTLANHDRVGDCVELWRYLEKRDVFPKPFARAAYFNALTKAKKFDHALEMFKTLMHDGAPGAWAYTKALDAAAKLKRHASVIEILRHMQEHEVKLTANDYTSITATCMRENEWTLAFSMLSAMQKQGMNPPSSTFNLLLAGCGKNKFWNMVIGVYNGIPDDLRQLDSKALGAVLLAHSQAENAELQLRTVEVCNMHKTTCQPFPYDAAMSALLEANQNTEVISLAADATSQGLILTPSMCRSVVLAHIRRGSMQQARQLLDDNTGRMQNMSVECYRELIQYYAQVGDNLEASTMCVRMMKDNIDVNVDDWRTALQLALQLPDRAIYWELRTWLRLHGRIPLSEFREHLLLPEDNDQAASSQ</sequence>
<evidence type="ECO:0000313" key="2">
    <source>
        <dbReference type="EMBL" id="RAW26186.1"/>
    </source>
</evidence>
<dbReference type="Pfam" id="PF13812">
    <property type="entry name" value="PPR_3"/>
    <property type="match status" value="2"/>
</dbReference>
<dbReference type="InterPro" id="IPR011990">
    <property type="entry name" value="TPR-like_helical_dom_sf"/>
</dbReference>
<gene>
    <name evidence="2" type="ORF">PC110_g17411</name>
    <name evidence="1" type="ORF">PC129_g17383</name>
</gene>
<dbReference type="Proteomes" id="UP000251314">
    <property type="component" value="Unassembled WGS sequence"/>
</dbReference>
<dbReference type="Proteomes" id="UP000760860">
    <property type="component" value="Unassembled WGS sequence"/>
</dbReference>
<dbReference type="Gene3D" id="1.25.40.10">
    <property type="entry name" value="Tetratricopeptide repeat domain"/>
    <property type="match status" value="4"/>
</dbReference>
<dbReference type="PANTHER" id="PTHR47930">
    <property type="entry name" value="YALI0C12947P"/>
    <property type="match status" value="1"/>
</dbReference>
<keyword evidence="3" id="KW-1185">Reference proteome</keyword>
<evidence type="ECO:0008006" key="4">
    <source>
        <dbReference type="Google" id="ProtNLM"/>
    </source>
</evidence>
<evidence type="ECO:0000313" key="3">
    <source>
        <dbReference type="Proteomes" id="UP000251314"/>
    </source>
</evidence>
<dbReference type="OrthoDB" id="185373at2759"/>
<accession>A0A329RRB7</accession>
<dbReference type="InterPro" id="IPR002885">
    <property type="entry name" value="PPR_rpt"/>
</dbReference>
<dbReference type="STRING" id="29920.A0A329RRB7"/>
<evidence type="ECO:0000313" key="1">
    <source>
        <dbReference type="EMBL" id="KAG3211645.1"/>
    </source>
</evidence>
<dbReference type="EMBL" id="RCMV01000930">
    <property type="protein sequence ID" value="KAG3211645.1"/>
    <property type="molecule type" value="Genomic_DNA"/>
</dbReference>